<evidence type="ECO:0000256" key="6">
    <source>
        <dbReference type="ARBA" id="ARBA00023273"/>
    </source>
</evidence>
<dbReference type="InterPro" id="IPR003006">
    <property type="entry name" value="Ig/MHC_CS"/>
</dbReference>
<dbReference type="InterPro" id="IPR051116">
    <property type="entry name" value="Surface_Rcpt/Adhesion_Mol"/>
</dbReference>
<accession>A0A3Q2Z2B1</accession>
<protein>
    <submittedName>
        <fullName evidence="12">Hemicentin-2-like</fullName>
    </submittedName>
</protein>
<dbReference type="OrthoDB" id="10012075at2759"/>
<keyword evidence="4 9" id="KW-1133">Transmembrane helix</keyword>
<evidence type="ECO:0000313" key="12">
    <source>
        <dbReference type="Ensembl" id="ENSHCOP00000025617.1"/>
    </source>
</evidence>
<feature type="signal peptide" evidence="10">
    <location>
        <begin position="1"/>
        <end position="18"/>
    </location>
</feature>
<feature type="chain" id="PRO_5018757420" evidence="10">
    <location>
        <begin position="19"/>
        <end position="298"/>
    </location>
</feature>
<dbReference type="PANTHER" id="PTHR11973:SF23">
    <property type="entry name" value="C-ANSWER"/>
    <property type="match status" value="1"/>
</dbReference>
<reference evidence="12" key="2">
    <citation type="submission" date="2025-09" db="UniProtKB">
        <authorList>
            <consortium name="Ensembl"/>
        </authorList>
    </citation>
    <scope>IDENTIFICATION</scope>
</reference>
<feature type="domain" description="Ig-like" evidence="11">
    <location>
        <begin position="137"/>
        <end position="215"/>
    </location>
</feature>
<evidence type="ECO:0000259" key="11">
    <source>
        <dbReference type="PROSITE" id="PS50835"/>
    </source>
</evidence>
<keyword evidence="13" id="KW-1185">Reference proteome</keyword>
<evidence type="ECO:0000313" key="13">
    <source>
        <dbReference type="Proteomes" id="UP000264820"/>
    </source>
</evidence>
<feature type="transmembrane region" description="Helical" evidence="9">
    <location>
        <begin position="233"/>
        <end position="257"/>
    </location>
</feature>
<keyword evidence="6" id="KW-0966">Cell projection</keyword>
<dbReference type="InterPro" id="IPR003598">
    <property type="entry name" value="Ig_sub2"/>
</dbReference>
<comment type="subcellular location">
    <subcellularLocation>
        <location evidence="1">Cell projection</location>
    </subcellularLocation>
    <subcellularLocation>
        <location evidence="2">Membrane</location>
        <topology evidence="2">Single-pass type I membrane protein</topology>
    </subcellularLocation>
</comment>
<keyword evidence="9" id="KW-0472">Membrane</keyword>
<dbReference type="KEGG" id="hcq:109522769"/>
<evidence type="ECO:0000256" key="10">
    <source>
        <dbReference type="SAM" id="SignalP"/>
    </source>
</evidence>
<keyword evidence="7" id="KW-0393">Immunoglobulin domain</keyword>
<proteinExistence type="predicted"/>
<dbReference type="Proteomes" id="UP000264820">
    <property type="component" value="Unplaced"/>
</dbReference>
<dbReference type="SUPFAM" id="SSF48726">
    <property type="entry name" value="Immunoglobulin"/>
    <property type="match status" value="2"/>
</dbReference>
<dbReference type="SMART" id="SM00408">
    <property type="entry name" value="IGc2"/>
    <property type="match status" value="1"/>
</dbReference>
<dbReference type="InterPro" id="IPR007110">
    <property type="entry name" value="Ig-like_dom"/>
</dbReference>
<dbReference type="InterPro" id="IPR036179">
    <property type="entry name" value="Ig-like_dom_sf"/>
</dbReference>
<evidence type="ECO:0000256" key="9">
    <source>
        <dbReference type="SAM" id="Phobius"/>
    </source>
</evidence>
<dbReference type="GO" id="GO:0007155">
    <property type="term" value="P:cell adhesion"/>
    <property type="evidence" value="ECO:0007669"/>
    <property type="project" value="TreeGrafter"/>
</dbReference>
<reference evidence="12" key="1">
    <citation type="submission" date="2025-08" db="UniProtKB">
        <authorList>
            <consortium name="Ensembl"/>
        </authorList>
    </citation>
    <scope>IDENTIFICATION</scope>
</reference>
<dbReference type="RefSeq" id="XP_019737112.1">
    <property type="nucleotide sequence ID" value="XM_019881553.1"/>
</dbReference>
<dbReference type="AlphaFoldDB" id="A0A3Q2Z2B1"/>
<organism evidence="12 13">
    <name type="scientific">Hippocampus comes</name>
    <name type="common">Tiger tail seahorse</name>
    <dbReference type="NCBI Taxonomy" id="109280"/>
    <lineage>
        <taxon>Eukaryota</taxon>
        <taxon>Metazoa</taxon>
        <taxon>Chordata</taxon>
        <taxon>Craniata</taxon>
        <taxon>Vertebrata</taxon>
        <taxon>Euteleostomi</taxon>
        <taxon>Actinopterygii</taxon>
        <taxon>Neopterygii</taxon>
        <taxon>Teleostei</taxon>
        <taxon>Neoteleostei</taxon>
        <taxon>Acanthomorphata</taxon>
        <taxon>Syngnathiaria</taxon>
        <taxon>Syngnathiformes</taxon>
        <taxon>Syngnathoidei</taxon>
        <taxon>Syngnathidae</taxon>
        <taxon>Hippocampus</taxon>
    </lineage>
</organism>
<evidence type="ECO:0000256" key="8">
    <source>
        <dbReference type="SAM" id="MobiDB-lite"/>
    </source>
</evidence>
<dbReference type="SMART" id="SM00409">
    <property type="entry name" value="IG"/>
    <property type="match status" value="2"/>
</dbReference>
<evidence type="ECO:0000256" key="2">
    <source>
        <dbReference type="ARBA" id="ARBA00004479"/>
    </source>
</evidence>
<dbReference type="CDD" id="cd00096">
    <property type="entry name" value="Ig"/>
    <property type="match status" value="1"/>
</dbReference>
<dbReference type="GeneID" id="109522769"/>
<keyword evidence="10" id="KW-0732">Signal</keyword>
<evidence type="ECO:0000256" key="5">
    <source>
        <dbReference type="ARBA" id="ARBA00023180"/>
    </source>
</evidence>
<dbReference type="Pfam" id="PF13895">
    <property type="entry name" value="Ig_2"/>
    <property type="match status" value="1"/>
</dbReference>
<dbReference type="OMA" id="CLYTDSD"/>
<evidence type="ECO:0000256" key="3">
    <source>
        <dbReference type="ARBA" id="ARBA00022692"/>
    </source>
</evidence>
<dbReference type="PROSITE" id="PS00290">
    <property type="entry name" value="IG_MHC"/>
    <property type="match status" value="1"/>
</dbReference>
<dbReference type="InterPro" id="IPR003599">
    <property type="entry name" value="Ig_sub"/>
</dbReference>
<dbReference type="GeneTree" id="ENSGT00390000009726"/>
<keyword evidence="5" id="KW-0325">Glycoprotein</keyword>
<dbReference type="InterPro" id="IPR013783">
    <property type="entry name" value="Ig-like_fold"/>
</dbReference>
<dbReference type="Ensembl" id="ENSHCOT00000019984.1">
    <property type="protein sequence ID" value="ENSHCOP00000025617.1"/>
    <property type="gene ID" value="ENSHCOG00000015866.1"/>
</dbReference>
<dbReference type="Gene3D" id="2.60.40.10">
    <property type="entry name" value="Immunoglobulins"/>
    <property type="match status" value="2"/>
</dbReference>
<feature type="region of interest" description="Disordered" evidence="8">
    <location>
        <begin position="265"/>
        <end position="298"/>
    </location>
</feature>
<dbReference type="GO" id="GO:0005886">
    <property type="term" value="C:plasma membrane"/>
    <property type="evidence" value="ECO:0007669"/>
    <property type="project" value="TreeGrafter"/>
</dbReference>
<evidence type="ECO:0000256" key="7">
    <source>
        <dbReference type="ARBA" id="ARBA00023319"/>
    </source>
</evidence>
<dbReference type="GO" id="GO:0042995">
    <property type="term" value="C:cell projection"/>
    <property type="evidence" value="ECO:0007669"/>
    <property type="project" value="UniProtKB-SubCell"/>
</dbReference>
<keyword evidence="3 9" id="KW-0812">Transmembrane</keyword>
<dbReference type="STRING" id="109280.ENSHCOP00000025617"/>
<evidence type="ECO:0000256" key="1">
    <source>
        <dbReference type="ARBA" id="ARBA00004316"/>
    </source>
</evidence>
<name>A0A3Q2Z2B1_HIPCM</name>
<sequence>MDSLFVAFYLGMASLVDGALLIQGPNQSVMEGESVTLECLYSQNEYNISRVRFESFSQMLQMWHSVWPASWCFYNLNVEQVDDKMVLHVSHVAPFFEGLFRCVSDDGSLSAPNNVSKTLSLKVNYLGEVYLSREGYSSFLGLSQEIRVQKGDDVTLKCSASCSEEPNYIWYKEGNDWILPSPVMTLRKVSPADSGVYTCVAEHPSASLNKMRNISLVVLPEDASWFETHTGRLVLMTSLVAIGGLSMLVAALSVCVYRRKKRAETKPIDDRSQTNPIYKDSKEALHSSCGDKQPLVSV</sequence>
<evidence type="ECO:0000256" key="4">
    <source>
        <dbReference type="ARBA" id="ARBA00022989"/>
    </source>
</evidence>
<dbReference type="PROSITE" id="PS50835">
    <property type="entry name" value="IG_LIKE"/>
    <property type="match status" value="1"/>
</dbReference>
<dbReference type="PANTHER" id="PTHR11973">
    <property type="entry name" value="CELL SURFACE GLYCOPROTEIN MUC18-RELATED"/>
    <property type="match status" value="1"/>
</dbReference>